<feature type="region of interest" description="Disordered" evidence="1">
    <location>
        <begin position="107"/>
        <end position="140"/>
    </location>
</feature>
<dbReference type="GeneID" id="17299786"/>
<evidence type="ECO:0000313" key="2">
    <source>
        <dbReference type="EMBL" id="EKX43164.1"/>
    </source>
</evidence>
<organism evidence="2">
    <name type="scientific">Guillardia theta (strain CCMP2712)</name>
    <name type="common">Cryptophyte</name>
    <dbReference type="NCBI Taxonomy" id="905079"/>
    <lineage>
        <taxon>Eukaryota</taxon>
        <taxon>Cryptophyceae</taxon>
        <taxon>Pyrenomonadales</taxon>
        <taxon>Geminigeraceae</taxon>
        <taxon>Guillardia</taxon>
    </lineage>
</organism>
<reference evidence="3" key="3">
    <citation type="submission" date="2016-03" db="UniProtKB">
        <authorList>
            <consortium name="EnsemblProtists"/>
        </authorList>
    </citation>
    <scope>IDENTIFICATION</scope>
</reference>
<reference evidence="2 4" key="1">
    <citation type="journal article" date="2012" name="Nature">
        <title>Algal genomes reveal evolutionary mosaicism and the fate of nucleomorphs.</title>
        <authorList>
            <consortium name="DOE Joint Genome Institute"/>
            <person name="Curtis B.A."/>
            <person name="Tanifuji G."/>
            <person name="Burki F."/>
            <person name="Gruber A."/>
            <person name="Irimia M."/>
            <person name="Maruyama S."/>
            <person name="Arias M.C."/>
            <person name="Ball S.G."/>
            <person name="Gile G.H."/>
            <person name="Hirakawa Y."/>
            <person name="Hopkins J.F."/>
            <person name="Kuo A."/>
            <person name="Rensing S.A."/>
            <person name="Schmutz J."/>
            <person name="Symeonidi A."/>
            <person name="Elias M."/>
            <person name="Eveleigh R.J."/>
            <person name="Herman E.K."/>
            <person name="Klute M.J."/>
            <person name="Nakayama T."/>
            <person name="Obornik M."/>
            <person name="Reyes-Prieto A."/>
            <person name="Armbrust E.V."/>
            <person name="Aves S.J."/>
            <person name="Beiko R.G."/>
            <person name="Coutinho P."/>
            <person name="Dacks J.B."/>
            <person name="Durnford D.G."/>
            <person name="Fast N.M."/>
            <person name="Green B.R."/>
            <person name="Grisdale C.J."/>
            <person name="Hempel F."/>
            <person name="Henrissat B."/>
            <person name="Hoppner M.P."/>
            <person name="Ishida K."/>
            <person name="Kim E."/>
            <person name="Koreny L."/>
            <person name="Kroth P.G."/>
            <person name="Liu Y."/>
            <person name="Malik S.B."/>
            <person name="Maier U.G."/>
            <person name="McRose D."/>
            <person name="Mock T."/>
            <person name="Neilson J.A."/>
            <person name="Onodera N.T."/>
            <person name="Poole A.M."/>
            <person name="Pritham E.J."/>
            <person name="Richards T.A."/>
            <person name="Rocap G."/>
            <person name="Roy S.W."/>
            <person name="Sarai C."/>
            <person name="Schaack S."/>
            <person name="Shirato S."/>
            <person name="Slamovits C.H."/>
            <person name="Spencer D.F."/>
            <person name="Suzuki S."/>
            <person name="Worden A.Z."/>
            <person name="Zauner S."/>
            <person name="Barry K."/>
            <person name="Bell C."/>
            <person name="Bharti A.K."/>
            <person name="Crow J.A."/>
            <person name="Grimwood J."/>
            <person name="Kramer R."/>
            <person name="Lindquist E."/>
            <person name="Lucas S."/>
            <person name="Salamov A."/>
            <person name="McFadden G.I."/>
            <person name="Lane C.E."/>
            <person name="Keeling P.J."/>
            <person name="Gray M.W."/>
            <person name="Grigoriev I.V."/>
            <person name="Archibald J.M."/>
        </authorList>
    </citation>
    <scope>NUCLEOTIDE SEQUENCE</scope>
    <source>
        <strain evidence="2 4">CCMP2712</strain>
    </source>
</reference>
<protein>
    <submittedName>
        <fullName evidence="2 3">Uncharacterized protein</fullName>
    </submittedName>
</protein>
<dbReference type="KEGG" id="gtt:GUITHDRAFT_153369"/>
<feature type="compositionally biased region" description="Low complexity" evidence="1">
    <location>
        <begin position="118"/>
        <end position="131"/>
    </location>
</feature>
<feature type="compositionally biased region" description="Polar residues" evidence="1">
    <location>
        <begin position="188"/>
        <end position="198"/>
    </location>
</feature>
<name>L1J4W3_GUITC</name>
<dbReference type="EMBL" id="JH993012">
    <property type="protein sequence ID" value="EKX43164.1"/>
    <property type="molecule type" value="Genomic_DNA"/>
</dbReference>
<evidence type="ECO:0000256" key="1">
    <source>
        <dbReference type="SAM" id="MobiDB-lite"/>
    </source>
</evidence>
<sequence length="229" mass="26210">MQRETISDLRKQNRALSLELSEMHMKFDTLTANSRYADMHTHYLQLEKDAGFDLHCLYSPDHSDRLEISAHKDLEICSDEIHRLRERLCNEISANCSLRQQLSESMDSERSAGWTPDARASSSTSLPAPAAENARESSESYLEHVKRQNGWLKDALKRAMDRAQLTVVEGADLDDSMSSEMSRRAGRTCSSSFDRSYTSPKSSRSGRPKRSTDETRRFTYSPLMMKIYK</sequence>
<feature type="region of interest" description="Disordered" evidence="1">
    <location>
        <begin position="174"/>
        <end position="218"/>
    </location>
</feature>
<evidence type="ECO:0000313" key="4">
    <source>
        <dbReference type="Proteomes" id="UP000011087"/>
    </source>
</evidence>
<accession>L1J4W3</accession>
<dbReference type="Proteomes" id="UP000011087">
    <property type="component" value="Unassembled WGS sequence"/>
</dbReference>
<proteinExistence type="predicted"/>
<dbReference type="AlphaFoldDB" id="L1J4W3"/>
<reference evidence="4" key="2">
    <citation type="submission" date="2012-11" db="EMBL/GenBank/DDBJ databases">
        <authorList>
            <person name="Kuo A."/>
            <person name="Curtis B.A."/>
            <person name="Tanifuji G."/>
            <person name="Burki F."/>
            <person name="Gruber A."/>
            <person name="Irimia M."/>
            <person name="Maruyama S."/>
            <person name="Arias M.C."/>
            <person name="Ball S.G."/>
            <person name="Gile G.H."/>
            <person name="Hirakawa Y."/>
            <person name="Hopkins J.F."/>
            <person name="Rensing S.A."/>
            <person name="Schmutz J."/>
            <person name="Symeonidi A."/>
            <person name="Elias M."/>
            <person name="Eveleigh R.J."/>
            <person name="Herman E.K."/>
            <person name="Klute M.J."/>
            <person name="Nakayama T."/>
            <person name="Obornik M."/>
            <person name="Reyes-Prieto A."/>
            <person name="Armbrust E.V."/>
            <person name="Aves S.J."/>
            <person name="Beiko R.G."/>
            <person name="Coutinho P."/>
            <person name="Dacks J.B."/>
            <person name="Durnford D.G."/>
            <person name="Fast N.M."/>
            <person name="Green B.R."/>
            <person name="Grisdale C."/>
            <person name="Hempe F."/>
            <person name="Henrissat B."/>
            <person name="Hoppner M.P."/>
            <person name="Ishida K.-I."/>
            <person name="Kim E."/>
            <person name="Koreny L."/>
            <person name="Kroth P.G."/>
            <person name="Liu Y."/>
            <person name="Malik S.-B."/>
            <person name="Maier U.G."/>
            <person name="McRose D."/>
            <person name="Mock T."/>
            <person name="Neilson J.A."/>
            <person name="Onodera N.T."/>
            <person name="Poole A.M."/>
            <person name="Pritham E.J."/>
            <person name="Richards T.A."/>
            <person name="Rocap G."/>
            <person name="Roy S.W."/>
            <person name="Sarai C."/>
            <person name="Schaack S."/>
            <person name="Shirato S."/>
            <person name="Slamovits C.H."/>
            <person name="Spencer D.F."/>
            <person name="Suzuki S."/>
            <person name="Worden A.Z."/>
            <person name="Zauner S."/>
            <person name="Barry K."/>
            <person name="Bell C."/>
            <person name="Bharti A.K."/>
            <person name="Crow J.A."/>
            <person name="Grimwood J."/>
            <person name="Kramer R."/>
            <person name="Lindquist E."/>
            <person name="Lucas S."/>
            <person name="Salamov A."/>
            <person name="McFadden G.I."/>
            <person name="Lane C.E."/>
            <person name="Keeling P.J."/>
            <person name="Gray M.W."/>
            <person name="Grigoriev I.V."/>
            <person name="Archibald J.M."/>
        </authorList>
    </citation>
    <scope>NUCLEOTIDE SEQUENCE</scope>
    <source>
        <strain evidence="4">CCMP2712</strain>
    </source>
</reference>
<dbReference type="EnsemblProtists" id="EKX43164">
    <property type="protein sequence ID" value="EKX43164"/>
    <property type="gene ID" value="GUITHDRAFT_153369"/>
</dbReference>
<dbReference type="PaxDb" id="55529-EKX43164"/>
<dbReference type="HOGENOM" id="CLU_1211770_0_0_1"/>
<evidence type="ECO:0000313" key="3">
    <source>
        <dbReference type="EnsemblProtists" id="EKX43164"/>
    </source>
</evidence>
<gene>
    <name evidence="2" type="ORF">GUITHDRAFT_153369</name>
</gene>
<keyword evidence="4" id="KW-1185">Reference proteome</keyword>
<dbReference type="RefSeq" id="XP_005830144.1">
    <property type="nucleotide sequence ID" value="XM_005830087.1"/>
</dbReference>